<evidence type="ECO:0000256" key="1">
    <source>
        <dbReference type="SAM" id="MobiDB-lite"/>
    </source>
</evidence>
<gene>
    <name evidence="2" type="ORF">ACX05_04840</name>
</gene>
<feature type="compositionally biased region" description="Low complexity" evidence="1">
    <location>
        <begin position="1"/>
        <end position="14"/>
    </location>
</feature>
<protein>
    <submittedName>
        <fullName evidence="2">Uncharacterized protein</fullName>
    </submittedName>
</protein>
<organism evidence="2 3">
    <name type="scientific">Vibrio parahaemolyticus</name>
    <dbReference type="NCBI Taxonomy" id="670"/>
    <lineage>
        <taxon>Bacteria</taxon>
        <taxon>Pseudomonadati</taxon>
        <taxon>Pseudomonadota</taxon>
        <taxon>Gammaproteobacteria</taxon>
        <taxon>Vibrionales</taxon>
        <taxon>Vibrionaceae</taxon>
        <taxon>Vibrio</taxon>
    </lineage>
</organism>
<comment type="caution">
    <text evidence="2">The sequence shown here is derived from an EMBL/GenBank/DDBJ whole genome shotgun (WGS) entry which is preliminary data.</text>
</comment>
<dbReference type="EMBL" id="LIRS01000027">
    <property type="protein sequence ID" value="KOY40803.1"/>
    <property type="molecule type" value="Genomic_DNA"/>
</dbReference>
<evidence type="ECO:0000313" key="2">
    <source>
        <dbReference type="EMBL" id="KOY40803.1"/>
    </source>
</evidence>
<dbReference type="AlphaFoldDB" id="A0AAW3IYW2"/>
<accession>A0AAW3IYW2</accession>
<sequence>MSKLPKPTQKQKQLGLNPKGKRIKRIPEELKRKDVRKRIEDIEEQKKWDKEWGLGVQETSLNLSIRHSSCILKN</sequence>
<proteinExistence type="predicted"/>
<evidence type="ECO:0000313" key="3">
    <source>
        <dbReference type="Proteomes" id="UP000037697"/>
    </source>
</evidence>
<feature type="region of interest" description="Disordered" evidence="1">
    <location>
        <begin position="1"/>
        <end position="22"/>
    </location>
</feature>
<dbReference type="Proteomes" id="UP000037697">
    <property type="component" value="Unassembled WGS sequence"/>
</dbReference>
<reference evidence="2 3" key="1">
    <citation type="submission" date="2015-07" db="EMBL/GenBank/DDBJ databases">
        <title>Foodborne Vibrio parahaemolyticus Isolates.</title>
        <authorList>
            <person name="Ronholm J."/>
            <person name="Petronella N."/>
            <person name="Kenwell R."/>
            <person name="Banerjee S."/>
        </authorList>
    </citation>
    <scope>NUCLEOTIDE SEQUENCE [LARGE SCALE GENOMIC DNA]</scope>
    <source>
        <strain evidence="2 3">HS-06-05</strain>
    </source>
</reference>
<name>A0AAW3IYW2_VIBPH</name>
<dbReference type="RefSeq" id="WP_042766068.1">
    <property type="nucleotide sequence ID" value="NZ_CANUIQ010000002.1"/>
</dbReference>